<dbReference type="RefSeq" id="XP_066670683.1">
    <property type="nucleotide sequence ID" value="XM_066807065.1"/>
</dbReference>
<feature type="compositionally biased region" description="Low complexity" evidence="1">
    <location>
        <begin position="71"/>
        <end position="81"/>
    </location>
</feature>
<evidence type="ECO:0000313" key="2">
    <source>
        <dbReference type="EMBL" id="KAK8087789.1"/>
    </source>
</evidence>
<sequence length="253" mass="26962">MSASGQRRGNVTSGKSQRKASSPHQQHTGRSSSPSPAAVPLPPSSFHQGSQPPPTSRHNVPAINVQPPTMSQHRSASSSSSTRHRSSHNSSGRRRPRRHHRRHSTSSEATTRYLSPGAASAAGSSRAINNNNASSSSSPFHAGLQEILQGVFGHGAAGPTEAEMRKLADDFGSLIEGALLDRLVAQLRAGLLEKLLVEYLEELVTGVVVKGFDRAANKKKGKGDDGEGGSDWKKTALKRAVRVLLERFTNKSS</sequence>
<reference evidence="2 3" key="1">
    <citation type="submission" date="2023-01" db="EMBL/GenBank/DDBJ databases">
        <title>Analysis of 21 Apiospora genomes using comparative genomics revels a genus with tremendous synthesis potential of carbohydrate active enzymes and secondary metabolites.</title>
        <authorList>
            <person name="Sorensen T."/>
        </authorList>
    </citation>
    <scope>NUCLEOTIDE SEQUENCE [LARGE SCALE GENOMIC DNA]</scope>
    <source>
        <strain evidence="2 3">CBS 114990</strain>
    </source>
</reference>
<feature type="region of interest" description="Disordered" evidence="1">
    <location>
        <begin position="1"/>
        <end position="140"/>
    </location>
</feature>
<feature type="compositionally biased region" description="Polar residues" evidence="1">
    <location>
        <begin position="1"/>
        <end position="30"/>
    </location>
</feature>
<accession>A0ABR1WX97</accession>
<comment type="caution">
    <text evidence="2">The sequence shown here is derived from an EMBL/GenBank/DDBJ whole genome shotgun (WGS) entry which is preliminary data.</text>
</comment>
<gene>
    <name evidence="2" type="ORF">PG997_002750</name>
</gene>
<proteinExistence type="predicted"/>
<dbReference type="EMBL" id="JAQQWN010000004">
    <property type="protein sequence ID" value="KAK8087789.1"/>
    <property type="molecule type" value="Genomic_DNA"/>
</dbReference>
<protein>
    <submittedName>
        <fullName evidence="2">Uncharacterized protein</fullName>
    </submittedName>
</protein>
<feature type="compositionally biased region" description="Basic residues" evidence="1">
    <location>
        <begin position="82"/>
        <end position="104"/>
    </location>
</feature>
<evidence type="ECO:0000256" key="1">
    <source>
        <dbReference type="SAM" id="MobiDB-lite"/>
    </source>
</evidence>
<organism evidence="2 3">
    <name type="scientific">Apiospora hydei</name>
    <dbReference type="NCBI Taxonomy" id="1337664"/>
    <lineage>
        <taxon>Eukaryota</taxon>
        <taxon>Fungi</taxon>
        <taxon>Dikarya</taxon>
        <taxon>Ascomycota</taxon>
        <taxon>Pezizomycotina</taxon>
        <taxon>Sordariomycetes</taxon>
        <taxon>Xylariomycetidae</taxon>
        <taxon>Amphisphaeriales</taxon>
        <taxon>Apiosporaceae</taxon>
        <taxon>Apiospora</taxon>
    </lineage>
</organism>
<dbReference type="GeneID" id="92040125"/>
<feature type="compositionally biased region" description="Low complexity" evidence="1">
    <location>
        <begin position="118"/>
        <end position="138"/>
    </location>
</feature>
<evidence type="ECO:0000313" key="3">
    <source>
        <dbReference type="Proteomes" id="UP001433268"/>
    </source>
</evidence>
<dbReference type="Proteomes" id="UP001433268">
    <property type="component" value="Unassembled WGS sequence"/>
</dbReference>
<name>A0ABR1WX97_9PEZI</name>
<keyword evidence="3" id="KW-1185">Reference proteome</keyword>